<dbReference type="SMART" id="SM00486">
    <property type="entry name" value="POLBc"/>
    <property type="match status" value="1"/>
</dbReference>
<dbReference type="PROSITE" id="PS00116">
    <property type="entry name" value="DNA_POLYMERASE_B"/>
    <property type="match status" value="1"/>
</dbReference>
<keyword evidence="7 13" id="KW-0862">Zinc</keyword>
<dbReference type="InterPro" id="IPR043502">
    <property type="entry name" value="DNA/RNA_pol_sf"/>
</dbReference>
<evidence type="ECO:0000256" key="7">
    <source>
        <dbReference type="ARBA" id="ARBA00022833"/>
    </source>
</evidence>
<dbReference type="InterPro" id="IPR012337">
    <property type="entry name" value="RNaseH-like_sf"/>
</dbReference>
<dbReference type="InterPro" id="IPR056435">
    <property type="entry name" value="DPOD/Z_N"/>
</dbReference>
<dbReference type="GO" id="GO:0016035">
    <property type="term" value="C:zeta DNA polymerase complex"/>
    <property type="evidence" value="ECO:0007669"/>
    <property type="project" value="InterPro"/>
</dbReference>
<keyword evidence="10 13" id="KW-0411">Iron-sulfur</keyword>
<dbReference type="InterPro" id="IPR006133">
    <property type="entry name" value="DNA-dir_DNA_pol_B_exonuc"/>
</dbReference>
<evidence type="ECO:0000313" key="19">
    <source>
        <dbReference type="Proteomes" id="UP001162131"/>
    </source>
</evidence>
<protein>
    <recommendedName>
        <fullName evidence="13">DNA polymerase</fullName>
        <ecNumber evidence="13">2.7.7.7</ecNumber>
    </recommendedName>
</protein>
<comment type="subcellular location">
    <subcellularLocation>
        <location evidence="13">Nucleus</location>
    </subcellularLocation>
</comment>
<evidence type="ECO:0000256" key="1">
    <source>
        <dbReference type="ARBA" id="ARBA00001966"/>
    </source>
</evidence>
<organism evidence="18 19">
    <name type="scientific">Blepharisma stoltei</name>
    <dbReference type="NCBI Taxonomy" id="1481888"/>
    <lineage>
        <taxon>Eukaryota</taxon>
        <taxon>Sar</taxon>
        <taxon>Alveolata</taxon>
        <taxon>Ciliophora</taxon>
        <taxon>Postciliodesmatophora</taxon>
        <taxon>Heterotrichea</taxon>
        <taxon>Heterotrichida</taxon>
        <taxon>Blepharismidae</taxon>
        <taxon>Blepharisma</taxon>
    </lineage>
</organism>
<dbReference type="Gene3D" id="3.30.342.10">
    <property type="entry name" value="DNA Polymerase, chain B, domain 1"/>
    <property type="match status" value="1"/>
</dbReference>
<comment type="caution">
    <text evidence="18">The sequence shown here is derived from an EMBL/GenBank/DDBJ whole genome shotgun (WGS) entry which is preliminary data.</text>
</comment>
<keyword evidence="5 13" id="KW-0479">Metal-binding</keyword>
<keyword evidence="11" id="KW-0234">DNA repair</keyword>
<dbReference type="Proteomes" id="UP001162131">
    <property type="component" value="Unassembled WGS sequence"/>
</dbReference>
<evidence type="ECO:0000256" key="10">
    <source>
        <dbReference type="ARBA" id="ARBA00023014"/>
    </source>
</evidence>
<accession>A0AAU9JGD7</accession>
<dbReference type="EMBL" id="CAJZBQ010000039">
    <property type="protein sequence ID" value="CAG9325959.1"/>
    <property type="molecule type" value="Genomic_DNA"/>
</dbReference>
<dbReference type="Gene3D" id="1.10.287.690">
    <property type="entry name" value="Helix hairpin bin"/>
    <property type="match status" value="1"/>
</dbReference>
<evidence type="ECO:0000259" key="15">
    <source>
        <dbReference type="Pfam" id="PF03104"/>
    </source>
</evidence>
<reference evidence="18" key="1">
    <citation type="submission" date="2021-09" db="EMBL/GenBank/DDBJ databases">
        <authorList>
            <consortium name="AG Swart"/>
            <person name="Singh M."/>
            <person name="Singh A."/>
            <person name="Seah K."/>
            <person name="Emmerich C."/>
        </authorList>
    </citation>
    <scope>NUCLEOTIDE SEQUENCE</scope>
    <source>
        <strain evidence="18">ATCC30299</strain>
    </source>
</reference>
<dbReference type="SUPFAM" id="SSF56672">
    <property type="entry name" value="DNA/RNA polymerases"/>
    <property type="match status" value="1"/>
</dbReference>
<dbReference type="Pfam" id="PF03104">
    <property type="entry name" value="DNA_pol_B_exo1"/>
    <property type="match status" value="1"/>
</dbReference>
<feature type="domain" description="DNA-directed DNA polymerase family B exonuclease" evidence="15">
    <location>
        <begin position="480"/>
        <end position="654"/>
    </location>
</feature>
<gene>
    <name evidence="18" type="ORF">BSTOLATCC_MIC39739</name>
</gene>
<feature type="domain" description="DNA-directed DNA polymerase family B multifunctional" evidence="14">
    <location>
        <begin position="723"/>
        <end position="1158"/>
    </location>
</feature>
<keyword evidence="13" id="KW-0004">4Fe-4S</keyword>
<dbReference type="Pfam" id="PF14260">
    <property type="entry name" value="zf-C4pol"/>
    <property type="match status" value="1"/>
</dbReference>
<keyword evidence="8 13" id="KW-0239">DNA-directed DNA polymerase</keyword>
<keyword evidence="13" id="KW-0863">Zinc-finger</keyword>
<evidence type="ECO:0000256" key="4">
    <source>
        <dbReference type="ARBA" id="ARBA00022695"/>
    </source>
</evidence>
<evidence type="ECO:0000259" key="17">
    <source>
        <dbReference type="Pfam" id="PF24055"/>
    </source>
</evidence>
<dbReference type="GO" id="GO:0006260">
    <property type="term" value="P:DNA replication"/>
    <property type="evidence" value="ECO:0007669"/>
    <property type="project" value="UniProtKB-KW"/>
</dbReference>
<evidence type="ECO:0000313" key="18">
    <source>
        <dbReference type="EMBL" id="CAG9325959.1"/>
    </source>
</evidence>
<evidence type="ECO:0000256" key="11">
    <source>
        <dbReference type="ARBA" id="ARBA00023204"/>
    </source>
</evidence>
<evidence type="ECO:0000256" key="9">
    <source>
        <dbReference type="ARBA" id="ARBA00023004"/>
    </source>
</evidence>
<keyword evidence="13" id="KW-0539">Nucleus</keyword>
<evidence type="ECO:0000256" key="13">
    <source>
        <dbReference type="RuleBase" id="RU000442"/>
    </source>
</evidence>
<dbReference type="Pfam" id="PF24055">
    <property type="entry name" value="POL3_N"/>
    <property type="match status" value="1"/>
</dbReference>
<dbReference type="InterPro" id="IPR042087">
    <property type="entry name" value="DNA_pol_B_thumb"/>
</dbReference>
<dbReference type="InterPro" id="IPR006172">
    <property type="entry name" value="DNA-dir_DNA_pol_B"/>
</dbReference>
<sequence>MELILIAQHFYTSNPIENYDEDRCRYINRKAVQAPIITLYGRMRDGTRAALHIHGYYPFFYVQLPKDFEPNFEEMTEILEKEINSGKKQGIPIIHDMQIVEKIPFYGFHTEKVRFIKISVYSTENVKKVAEICCDGICGIRLQPYEAHIDVFQQLYTDYNFAGMEWIKSKKAFFRQPCILPSAPTHNINKSTYCEIEADCMHYDLERSEVAPPHNFGQISMPSILGIWFKEFERRMKSNESMHERISKLPENYNFTYDFIQSPEHKHQLLYLKSLPKDNLDILSANPPTNYATVNMVDEDDYKLLDDIIDTSKPNLIENKINAEMMKLDYISPAQTYHEKRLKDFTERMTSARVRKFFFSQNYNENLNFSIGFAYEYSPQPPKYEDVLESSQYSVRIVNQPLFLGTKNKIIIQGITNPEILSNENYKNLPDFAHKLAKNQIKADPFQNSYLYKPIPPKYNDIFQLSQSESSLTNSQAINLQPVKAYVPTPPQKSHNSYVTTFFLEIFCETRGSLLPDPKIDPIRFIVYKVHDDLNRAEEGLIQFGHKSSCYIRSKYSFNVTYVNTEKLLIEWITLKIQKSDPDFIIGFETERASIGYLMKRAKAIKYDMPSQISRLFKFSAFNPGKIGGQKIPGRMILTAWRIVKAEENYYSYNFHNLVYLVLNVRLPYYSSETLTRFFAENRYLVYDYIWDILVHTEKLIDHYTIIERNVLLAQVYCMDLPSVFTRGSQYRVEALMKKIIKSSDYLLLSAMKSQIQSQKELEIIPLVVEPEKKFWVDPVIVLDFQSLYPSLMIAYNLCYCTCLGKLNAQPYKKFGVTTMKGSIYSGENDILIAPNNVGYINWTRRRGILPRMMYELLQTRIMIKNAMKKVDKKSIEYVQLFSQQLGIKLLCNTTYGYTGAGQSGRMPCNDIADTIVALGRKTLEAAIYLVENNPKWDAKVIYGDTDSMMIKLGGRTVEQAFQVGKEIANAINQSNPKPVEILLEKVYCPMITLAKKHYTGWKYEKPDSVPVFEAKGIETVRRDNCPLSATILQKALTVLFSKDVSQLYDFLCNEWNQILTGKARIIDFIFHEKVSLDAYKNPPPAYIISKRKEDQDRMAKPLWGERIGYVVISGKPGDNLSDQVVSPEDFLANPDYQLNSSYYIERNLNTILNRLLETAGIDVFAWYQKYPKRRGNTQLLNNKPLAKSGSARLDRYYQPAHCIICKCISQTDFCESCGNDTQKLNLGIQIVLKQEEKKLKNLDDICRACTGCVRDIECISLDCPIYLEKNKIKREFEGKLLKMHKKLK</sequence>
<dbReference type="GO" id="GO:0008270">
    <property type="term" value="F:zinc ion binding"/>
    <property type="evidence" value="ECO:0007669"/>
    <property type="project" value="UniProtKB-KW"/>
</dbReference>
<dbReference type="Gene3D" id="3.90.1600.10">
    <property type="entry name" value="Palm domain of DNA polymerase"/>
    <property type="match status" value="1"/>
</dbReference>
<dbReference type="Gene3D" id="3.30.420.10">
    <property type="entry name" value="Ribonuclease H-like superfamily/Ribonuclease H"/>
    <property type="match status" value="1"/>
</dbReference>
<comment type="cofactor">
    <cofactor evidence="1 13">
        <name>[4Fe-4S] cluster</name>
        <dbReference type="ChEBI" id="CHEBI:49883"/>
    </cofactor>
</comment>
<dbReference type="GO" id="GO:0000724">
    <property type="term" value="P:double-strand break repair via homologous recombination"/>
    <property type="evidence" value="ECO:0007669"/>
    <property type="project" value="TreeGrafter"/>
</dbReference>
<evidence type="ECO:0000256" key="12">
    <source>
        <dbReference type="ARBA" id="ARBA00049244"/>
    </source>
</evidence>
<keyword evidence="4 13" id="KW-0548">Nucleotidyltransferase</keyword>
<dbReference type="InterPro" id="IPR017964">
    <property type="entry name" value="DNA-dir_DNA_pol_B_CS"/>
</dbReference>
<dbReference type="InterPro" id="IPR025687">
    <property type="entry name" value="Znf-C4pol"/>
</dbReference>
<feature type="domain" description="C4-type zinc-finger of DNA polymerase delta" evidence="16">
    <location>
        <begin position="1203"/>
        <end position="1268"/>
    </location>
</feature>
<feature type="domain" description="DNA polymerase delta/zeta catalytic subunit N-terminal" evidence="17">
    <location>
        <begin position="55"/>
        <end position="126"/>
    </location>
</feature>
<evidence type="ECO:0000256" key="6">
    <source>
        <dbReference type="ARBA" id="ARBA00022763"/>
    </source>
</evidence>
<dbReference type="InterPro" id="IPR023211">
    <property type="entry name" value="DNA_pol_palm_dom_sf"/>
</dbReference>
<comment type="catalytic activity">
    <reaction evidence="12 13">
        <text>DNA(n) + a 2'-deoxyribonucleoside 5'-triphosphate = DNA(n+1) + diphosphate</text>
        <dbReference type="Rhea" id="RHEA:22508"/>
        <dbReference type="Rhea" id="RHEA-COMP:17339"/>
        <dbReference type="Rhea" id="RHEA-COMP:17340"/>
        <dbReference type="ChEBI" id="CHEBI:33019"/>
        <dbReference type="ChEBI" id="CHEBI:61560"/>
        <dbReference type="ChEBI" id="CHEBI:173112"/>
        <dbReference type="EC" id="2.7.7.7"/>
    </reaction>
</comment>
<keyword evidence="13" id="KW-0235">DNA replication</keyword>
<evidence type="ECO:0000259" key="14">
    <source>
        <dbReference type="Pfam" id="PF00136"/>
    </source>
</evidence>
<keyword evidence="9 13" id="KW-0408">Iron</keyword>
<evidence type="ECO:0000256" key="5">
    <source>
        <dbReference type="ARBA" id="ARBA00022723"/>
    </source>
</evidence>
<dbReference type="SUPFAM" id="SSF53098">
    <property type="entry name" value="Ribonuclease H-like"/>
    <property type="match status" value="1"/>
</dbReference>
<dbReference type="PANTHER" id="PTHR45812:SF1">
    <property type="entry name" value="DNA POLYMERASE ZETA CATALYTIC SUBUNIT"/>
    <property type="match status" value="1"/>
</dbReference>
<evidence type="ECO:0000256" key="3">
    <source>
        <dbReference type="ARBA" id="ARBA00022679"/>
    </source>
</evidence>
<evidence type="ECO:0000256" key="2">
    <source>
        <dbReference type="ARBA" id="ARBA00005755"/>
    </source>
</evidence>
<comment type="similarity">
    <text evidence="2 13">Belongs to the DNA polymerase type-B family.</text>
</comment>
<dbReference type="InterPro" id="IPR036397">
    <property type="entry name" value="RNaseH_sf"/>
</dbReference>
<dbReference type="InterPro" id="IPR030559">
    <property type="entry name" value="PolZ_Rev3"/>
</dbReference>
<keyword evidence="3 13" id="KW-0808">Transferase</keyword>
<dbReference type="PANTHER" id="PTHR45812">
    <property type="entry name" value="DNA POLYMERASE ZETA CATALYTIC SUBUNIT"/>
    <property type="match status" value="1"/>
</dbReference>
<dbReference type="Gene3D" id="1.10.132.60">
    <property type="entry name" value="DNA polymerase family B, C-terminal domain"/>
    <property type="match status" value="1"/>
</dbReference>
<keyword evidence="13" id="KW-0238">DNA-binding</keyword>
<evidence type="ECO:0000259" key="16">
    <source>
        <dbReference type="Pfam" id="PF14260"/>
    </source>
</evidence>
<evidence type="ECO:0000256" key="8">
    <source>
        <dbReference type="ARBA" id="ARBA00022932"/>
    </source>
</evidence>
<proteinExistence type="inferred from homology"/>
<dbReference type="GO" id="GO:0042276">
    <property type="term" value="P:error-prone translesion synthesis"/>
    <property type="evidence" value="ECO:0007669"/>
    <property type="project" value="TreeGrafter"/>
</dbReference>
<dbReference type="GO" id="GO:0051539">
    <property type="term" value="F:4 iron, 4 sulfur cluster binding"/>
    <property type="evidence" value="ECO:0007669"/>
    <property type="project" value="UniProtKB-KW"/>
</dbReference>
<dbReference type="EC" id="2.7.7.7" evidence="13"/>
<dbReference type="InterPro" id="IPR006134">
    <property type="entry name" value="DNA-dir_DNA_pol_B_multi_dom"/>
</dbReference>
<dbReference type="GO" id="GO:0003887">
    <property type="term" value="F:DNA-directed DNA polymerase activity"/>
    <property type="evidence" value="ECO:0007669"/>
    <property type="project" value="UniProtKB-KW"/>
</dbReference>
<name>A0AAU9JGD7_9CILI</name>
<dbReference type="GO" id="GO:0000166">
    <property type="term" value="F:nucleotide binding"/>
    <property type="evidence" value="ECO:0007669"/>
    <property type="project" value="InterPro"/>
</dbReference>
<keyword evidence="19" id="KW-1185">Reference proteome</keyword>
<dbReference type="Pfam" id="PF00136">
    <property type="entry name" value="DNA_pol_B"/>
    <property type="match status" value="1"/>
</dbReference>
<dbReference type="GO" id="GO:0003677">
    <property type="term" value="F:DNA binding"/>
    <property type="evidence" value="ECO:0007669"/>
    <property type="project" value="UniProtKB-KW"/>
</dbReference>
<keyword evidence="6" id="KW-0227">DNA damage</keyword>
<dbReference type="CDD" id="cd05778">
    <property type="entry name" value="DNA_polB_zeta_exo"/>
    <property type="match status" value="1"/>
</dbReference>
<dbReference type="PRINTS" id="PR00106">
    <property type="entry name" value="DNAPOLB"/>
</dbReference>
<dbReference type="GO" id="GO:0005634">
    <property type="term" value="C:nucleus"/>
    <property type="evidence" value="ECO:0007669"/>
    <property type="project" value="UniProtKB-SubCell"/>
</dbReference>